<reference evidence="1 2" key="1">
    <citation type="submission" date="2019-10" db="EMBL/GenBank/DDBJ databases">
        <title>Bifidobacterium from non-human primates.</title>
        <authorList>
            <person name="Modesto M."/>
        </authorList>
    </citation>
    <scope>NUCLEOTIDE SEQUENCE [LARGE SCALE GENOMIC DNA]</scope>
    <source>
        <strain evidence="1 2">TRE17</strain>
    </source>
</reference>
<gene>
    <name evidence="1" type="ORF">GFD25_04540</name>
</gene>
<comment type="caution">
    <text evidence="1">The sequence shown here is derived from an EMBL/GenBank/DDBJ whole genome shotgun (WGS) entry which is preliminary data.</text>
</comment>
<dbReference type="InterPro" id="IPR008492">
    <property type="entry name" value="Rv2714-like"/>
</dbReference>
<proteinExistence type="predicted"/>
<dbReference type="Gene3D" id="3.40.50.10900">
    <property type="entry name" value="PAC-like subunit"/>
    <property type="match status" value="1"/>
</dbReference>
<dbReference type="SUPFAM" id="SSF159659">
    <property type="entry name" value="Cgl1923-like"/>
    <property type="match status" value="1"/>
</dbReference>
<dbReference type="EMBL" id="WHZW01000007">
    <property type="protein sequence ID" value="NEG89274.1"/>
    <property type="molecule type" value="Genomic_DNA"/>
</dbReference>
<dbReference type="AlphaFoldDB" id="A0A6N9Z4I7"/>
<dbReference type="Pfam" id="PF09754">
    <property type="entry name" value="PAC2"/>
    <property type="match status" value="1"/>
</dbReference>
<protein>
    <submittedName>
        <fullName evidence="1">PAC2 family protein</fullName>
    </submittedName>
</protein>
<dbReference type="PIRSF" id="PIRSF028754">
    <property type="entry name" value="UCP028754"/>
    <property type="match status" value="1"/>
</dbReference>
<sequence length="278" mass="31112">MKRQAAGDGPVLIAAFEGWNDACHAASDVARHLVKRYAGSEVREIAGDDFYDYQTARPIACHATGRQRIIWPHTTFYGIDIMPGRRWYVQIAPEPNYRWREYCRRTLRIADELDVNRIVTLGSMFADCPHTRALPVDVEENGDQSSCDPDQRYSGPVGIPTILDDLAGEEGFDTTSLWVSIPQYLGDDGCDQAAMQLLERLSDLTGVPLDLGDLPSRADAWKAKASMLVRCNDALAEYVHRLEQEHDRDAKARQEASLDGPACEQLIREAESFLKDLG</sequence>
<keyword evidence="2" id="KW-1185">Reference proteome</keyword>
<dbReference type="InterPro" id="IPR038389">
    <property type="entry name" value="PSMG2_sf"/>
</dbReference>
<dbReference type="RefSeq" id="WP_163230376.1">
    <property type="nucleotide sequence ID" value="NZ_WHZW01000007.1"/>
</dbReference>
<name>A0A6N9Z4I7_9BIFI</name>
<accession>A0A6N9Z4I7</accession>
<dbReference type="Proteomes" id="UP000469194">
    <property type="component" value="Unassembled WGS sequence"/>
</dbReference>
<evidence type="ECO:0000313" key="1">
    <source>
        <dbReference type="EMBL" id="NEG89274.1"/>
    </source>
</evidence>
<organism evidence="1 2">
    <name type="scientific">Bifidobacterium aerophilum</name>
    <dbReference type="NCBI Taxonomy" id="1798155"/>
    <lineage>
        <taxon>Bacteria</taxon>
        <taxon>Bacillati</taxon>
        <taxon>Actinomycetota</taxon>
        <taxon>Actinomycetes</taxon>
        <taxon>Bifidobacteriales</taxon>
        <taxon>Bifidobacteriaceae</taxon>
        <taxon>Bifidobacterium</taxon>
    </lineage>
</organism>
<dbReference type="InterPro" id="IPR019151">
    <property type="entry name" value="Proteasome_assmbl_chaperone_2"/>
</dbReference>
<evidence type="ECO:0000313" key="2">
    <source>
        <dbReference type="Proteomes" id="UP000469194"/>
    </source>
</evidence>